<evidence type="ECO:0000256" key="1">
    <source>
        <dbReference type="SAM" id="MobiDB-lite"/>
    </source>
</evidence>
<evidence type="ECO:0000256" key="2">
    <source>
        <dbReference type="SAM" id="Phobius"/>
    </source>
</evidence>
<feature type="compositionally biased region" description="Low complexity" evidence="1">
    <location>
        <begin position="100"/>
        <end position="112"/>
    </location>
</feature>
<dbReference type="Proteomes" id="UP000028569">
    <property type="component" value="Chromosome"/>
</dbReference>
<evidence type="ECO:0000313" key="5">
    <source>
        <dbReference type="Proteomes" id="UP000028569"/>
    </source>
</evidence>
<name>A0A087VSU4_9BIFI</name>
<dbReference type="InterPro" id="IPR026906">
    <property type="entry name" value="LRR_5"/>
</dbReference>
<gene>
    <name evidence="4" type="ORF">BINDI_0130</name>
</gene>
<dbReference type="InterPro" id="IPR032675">
    <property type="entry name" value="LRR_dom_sf"/>
</dbReference>
<keyword evidence="2" id="KW-0812">Transmembrane</keyword>
<proteinExistence type="predicted"/>
<feature type="transmembrane region" description="Helical" evidence="2">
    <location>
        <begin position="804"/>
        <end position="827"/>
    </location>
</feature>
<dbReference type="Pfam" id="PF17883">
    <property type="entry name" value="MBG"/>
    <property type="match status" value="1"/>
</dbReference>
<protein>
    <submittedName>
        <fullName evidence="4">Adhesion exoprotein</fullName>
    </submittedName>
</protein>
<feature type="region of interest" description="Disordered" evidence="1">
    <location>
        <begin position="51"/>
        <end position="123"/>
    </location>
</feature>
<reference evidence="4 5" key="1">
    <citation type="journal article" date="2014" name="Appl. Environ. Microbiol.">
        <title>Genomic encyclopedia of type strains of the genus Bifidobacterium.</title>
        <authorList>
            <person name="Milani C."/>
            <person name="Lugli G.A."/>
            <person name="Duranti S."/>
            <person name="Turroni F."/>
            <person name="Bottacini F."/>
            <person name="Mangifesta M."/>
            <person name="Sanchez B."/>
            <person name="Viappiani A."/>
            <person name="Mancabelli L."/>
            <person name="Taminiau B."/>
            <person name="Delcenserie V."/>
            <person name="Barrangou R."/>
            <person name="Margolles A."/>
            <person name="van Sinderen D."/>
            <person name="Ventura M."/>
        </authorList>
    </citation>
    <scope>NUCLEOTIDE SEQUENCE [LARGE SCALE GENOMIC DNA]</scope>
    <source>
        <strain evidence="4 5">LMG 11587</strain>
    </source>
</reference>
<dbReference type="PANTHER" id="PTHR45661">
    <property type="entry name" value="SURFACE ANTIGEN"/>
    <property type="match status" value="1"/>
</dbReference>
<organism evidence="4 5">
    <name type="scientific">Bifidobacterium [indicum] DSM 20214 = LMG 11587</name>
    <dbReference type="NCBI Taxonomy" id="1341694"/>
    <lineage>
        <taxon>Bacteria</taxon>
        <taxon>Bacillati</taxon>
        <taxon>Actinomycetota</taxon>
        <taxon>Actinomycetes</taxon>
        <taxon>Bifidobacteriales</taxon>
        <taxon>Bifidobacteriaceae</taxon>
        <taxon>Bifidobacterium</taxon>
    </lineage>
</organism>
<keyword evidence="2" id="KW-1133">Transmembrane helix</keyword>
<accession>A0A087VSU4</accession>
<keyword evidence="5" id="KW-1185">Reference proteome</keyword>
<dbReference type="InterPro" id="IPR041277">
    <property type="entry name" value="MBG_Lactobacillales"/>
</dbReference>
<dbReference type="PANTHER" id="PTHR45661:SF3">
    <property type="entry name" value="IG-LIKE DOMAIN-CONTAINING PROTEIN"/>
    <property type="match status" value="1"/>
</dbReference>
<dbReference type="OrthoDB" id="1771364at2"/>
<dbReference type="Pfam" id="PF13306">
    <property type="entry name" value="LRR_5"/>
    <property type="match status" value="3"/>
</dbReference>
<evidence type="ECO:0000313" key="4">
    <source>
        <dbReference type="EMBL" id="AIC91416.1"/>
    </source>
</evidence>
<feature type="domain" description="MBG" evidence="3">
    <location>
        <begin position="682"/>
        <end position="787"/>
    </location>
</feature>
<dbReference type="RefSeq" id="WP_033491322.1">
    <property type="nucleotide sequence ID" value="NZ_CP006018.1"/>
</dbReference>
<feature type="compositionally biased region" description="Low complexity" evidence="1">
    <location>
        <begin position="59"/>
        <end position="89"/>
    </location>
</feature>
<dbReference type="Gene3D" id="3.80.10.10">
    <property type="entry name" value="Ribonuclease Inhibitor"/>
    <property type="match status" value="3"/>
</dbReference>
<evidence type="ECO:0000259" key="3">
    <source>
        <dbReference type="Pfam" id="PF17883"/>
    </source>
</evidence>
<dbReference type="HOGENOM" id="CLU_338804_0_0_11"/>
<dbReference type="AlphaFoldDB" id="A0A087VSU4"/>
<dbReference type="SUPFAM" id="SSF52058">
    <property type="entry name" value="L domain-like"/>
    <property type="match status" value="1"/>
</dbReference>
<dbReference type="KEGG" id="bii:BINDI_0130"/>
<sequence length="839" mass="89442">MTYRLGGKGTGCGSLSSGDFTSRAKTCITNLLVIGLLGTLTLLGVPQSAQADEAGGTKTPEQTQTSSQPSPGQPQPDQSTPTQTSGQTPNPQPRQEQGNQVQSQETQTTTTSGDGGCTVAAEPDKWNWTITSEANKTAELGKYIPNWGWIPAGGEVRLPGTFTKNGNTYTVTSIGEQALIYQPGSLVINHLCMPDTVETIKTEAFYNTKIADIHLSSNLKTIGEQAFAYSDIPSITIPSKVETIGNSAFLNNDTHANRLNTLDLSQATSLTSIGAYAFYGSGLTSVAIPGKVKTIGDNAFSHSPNNSSALSTVDFSQATSLTSIGKSAFWNTHLTSVAIPPKVETIGDNAFGSISNLTQLDMSGADSLSSIGTEAFIYGRIQNSITLPPNLKTIADRAFFGNLISRLDLPATSALQTIGNSAFAYNRIMGGANSKDLIFPDNLTNIGQLAFVGNLITSVHSTKPVSIGDHAFDYNNISELFLPSARLSGTSPANIENATIYFAPNKPSITFSELFGETDVAGQKLDHIDINPNNVWSSTGVSYSPTDGKFTVPHGTSSFRFAWDMEMNGRSVFNGYYQVYLNADRIRVRDSYSSYGARWTPYENLMSATDGNGNHLTLDDLDIILTNPQGVVQSNSSPDHSNMSQTLNGEGAWHVQFRYPRGSTSALLIGDANINVTHHLTAKLTGSSSVARTGEMLKPETGKYSVTIYDTDGTTVYPANLSLTSGDLQVQKDDGTVLGEGATAVGTYQVRLSARGKAHIVSQLDVNHVGTKWFDVDYSMNDATFTIVASSYQLPLAGGDPTKAIIGSLLAGASLLGTSIFLTNLFLKRHGGWRNYLAG</sequence>
<dbReference type="Gene3D" id="3.10.430.110">
    <property type="match status" value="1"/>
</dbReference>
<dbReference type="InterPro" id="IPR053139">
    <property type="entry name" value="Surface_bspA-like"/>
</dbReference>
<keyword evidence="2" id="KW-0472">Membrane</keyword>
<dbReference type="EMBL" id="CP006018">
    <property type="protein sequence ID" value="AIC91416.1"/>
    <property type="molecule type" value="Genomic_DNA"/>
</dbReference>